<evidence type="ECO:0000313" key="3">
    <source>
        <dbReference type="EMBL" id="GMT31690.1"/>
    </source>
</evidence>
<evidence type="ECO:0000256" key="2">
    <source>
        <dbReference type="SAM" id="Phobius"/>
    </source>
</evidence>
<evidence type="ECO:0000313" key="4">
    <source>
        <dbReference type="Proteomes" id="UP001432322"/>
    </source>
</evidence>
<accession>A0AAV5WM67</accession>
<reference evidence="3" key="1">
    <citation type="submission" date="2023-10" db="EMBL/GenBank/DDBJ databases">
        <title>Genome assembly of Pristionchus species.</title>
        <authorList>
            <person name="Yoshida K."/>
            <person name="Sommer R.J."/>
        </authorList>
    </citation>
    <scope>NUCLEOTIDE SEQUENCE</scope>
    <source>
        <strain evidence="3">RS5133</strain>
    </source>
</reference>
<keyword evidence="2" id="KW-0812">Transmembrane</keyword>
<feature type="compositionally biased region" description="Low complexity" evidence="1">
    <location>
        <begin position="53"/>
        <end position="62"/>
    </location>
</feature>
<feature type="non-terminal residue" evidence="3">
    <location>
        <position position="141"/>
    </location>
</feature>
<keyword evidence="2" id="KW-0472">Membrane</keyword>
<dbReference type="AlphaFoldDB" id="A0AAV5WM67"/>
<feature type="transmembrane region" description="Helical" evidence="2">
    <location>
        <begin position="6"/>
        <end position="32"/>
    </location>
</feature>
<sequence length="141" mass="15548">LDATSTVLISFLIVFSIAFVSLASFALCRLLLCREKTREGRSSKGSSVRPRLSSPIYSISSDSGGGKKTQSFYGAPSPIPDQREYLDVSTVREPRESRRRDRLSPPRDRSVSKGRISVLHECPFASAPPLDDPSQYSPVNE</sequence>
<dbReference type="Proteomes" id="UP001432322">
    <property type="component" value="Unassembled WGS sequence"/>
</dbReference>
<organism evidence="3 4">
    <name type="scientific">Pristionchus fissidentatus</name>
    <dbReference type="NCBI Taxonomy" id="1538716"/>
    <lineage>
        <taxon>Eukaryota</taxon>
        <taxon>Metazoa</taxon>
        <taxon>Ecdysozoa</taxon>
        <taxon>Nematoda</taxon>
        <taxon>Chromadorea</taxon>
        <taxon>Rhabditida</taxon>
        <taxon>Rhabditina</taxon>
        <taxon>Diplogasteromorpha</taxon>
        <taxon>Diplogasteroidea</taxon>
        <taxon>Neodiplogasteridae</taxon>
        <taxon>Pristionchus</taxon>
    </lineage>
</organism>
<keyword evidence="2" id="KW-1133">Transmembrane helix</keyword>
<feature type="region of interest" description="Disordered" evidence="1">
    <location>
        <begin position="37"/>
        <end position="115"/>
    </location>
</feature>
<name>A0AAV5WM67_9BILA</name>
<evidence type="ECO:0000256" key="1">
    <source>
        <dbReference type="SAM" id="MobiDB-lite"/>
    </source>
</evidence>
<feature type="non-terminal residue" evidence="3">
    <location>
        <position position="1"/>
    </location>
</feature>
<protein>
    <submittedName>
        <fullName evidence="3">Uncharacterized protein</fullName>
    </submittedName>
</protein>
<feature type="region of interest" description="Disordered" evidence="1">
    <location>
        <begin position="122"/>
        <end position="141"/>
    </location>
</feature>
<dbReference type="EMBL" id="BTSY01000006">
    <property type="protein sequence ID" value="GMT31690.1"/>
    <property type="molecule type" value="Genomic_DNA"/>
</dbReference>
<proteinExistence type="predicted"/>
<gene>
    <name evidence="3" type="ORF">PFISCL1PPCAC_22987</name>
</gene>
<feature type="compositionally biased region" description="Basic and acidic residues" evidence="1">
    <location>
        <begin position="81"/>
        <end position="111"/>
    </location>
</feature>
<keyword evidence="4" id="KW-1185">Reference proteome</keyword>
<comment type="caution">
    <text evidence="3">The sequence shown here is derived from an EMBL/GenBank/DDBJ whole genome shotgun (WGS) entry which is preliminary data.</text>
</comment>